<gene>
    <name evidence="4" type="primary">pcn</name>
    <name evidence="7" type="ordered locus">DKAM_1184</name>
</gene>
<protein>
    <recommendedName>
        <fullName evidence="4">DNA polymerase sliding clamp</fullName>
    </recommendedName>
    <alternativeName>
        <fullName evidence="4">Proliferating cell nuclear antigen homolog</fullName>
        <shortName evidence="4">PCNA</shortName>
    </alternativeName>
</protein>
<evidence type="ECO:0000259" key="6">
    <source>
        <dbReference type="Pfam" id="PF02747"/>
    </source>
</evidence>
<dbReference type="PANTHER" id="PTHR11352:SF0">
    <property type="entry name" value="PROLIFERATING CELL NUCLEAR ANTIGEN"/>
    <property type="match status" value="1"/>
</dbReference>
<dbReference type="GO" id="GO:0006275">
    <property type="term" value="P:regulation of DNA replication"/>
    <property type="evidence" value="ECO:0007669"/>
    <property type="project" value="UniProtKB-UniRule"/>
</dbReference>
<dbReference type="InterPro" id="IPR022648">
    <property type="entry name" value="Pr_cel_nuc_antig_N"/>
</dbReference>
<dbReference type="CDD" id="cd00577">
    <property type="entry name" value="PCNA"/>
    <property type="match status" value="1"/>
</dbReference>
<dbReference type="InterPro" id="IPR046938">
    <property type="entry name" value="DNA_clamp_sf"/>
</dbReference>
<evidence type="ECO:0000256" key="4">
    <source>
        <dbReference type="HAMAP-Rule" id="MF_00317"/>
    </source>
</evidence>
<dbReference type="AlphaFoldDB" id="B8D5X9"/>
<evidence type="ECO:0000313" key="7">
    <source>
        <dbReference type="EMBL" id="ACL11510.1"/>
    </source>
</evidence>
<dbReference type="SUPFAM" id="SSF55979">
    <property type="entry name" value="DNA clamp"/>
    <property type="match status" value="2"/>
</dbReference>
<comment type="subunit">
    <text evidence="4">Homotrimer. The subunits circularize to form a toroid; DNA passes through its center. Replication factor C (RFC) is required to load the toroid on the DNA.</text>
</comment>
<dbReference type="GO" id="GO:0030337">
    <property type="term" value="F:DNA polymerase processivity factor activity"/>
    <property type="evidence" value="ECO:0007669"/>
    <property type="project" value="UniProtKB-UniRule"/>
</dbReference>
<comment type="similarity">
    <text evidence="1 4">Belongs to the PCNA family.</text>
</comment>
<name>B8D5X9_DESA1</name>
<accession>B8D5X9</accession>
<dbReference type="HOGENOM" id="CLU_043978_1_0_2"/>
<proteinExistence type="inferred from homology"/>
<dbReference type="InterPro" id="IPR000730">
    <property type="entry name" value="Pr_cel_nuc_antig"/>
</dbReference>
<feature type="domain" description="Proliferating cell nuclear antigen PCNA C-terminal" evidence="6">
    <location>
        <begin position="135"/>
        <end position="251"/>
    </location>
</feature>
<dbReference type="GO" id="GO:0006272">
    <property type="term" value="P:leading strand elongation"/>
    <property type="evidence" value="ECO:0007669"/>
    <property type="project" value="TreeGrafter"/>
</dbReference>
<dbReference type="InterPro" id="IPR022649">
    <property type="entry name" value="Pr_cel_nuc_antig_C"/>
</dbReference>
<keyword evidence="3 4" id="KW-0238">DNA-binding</keyword>
<evidence type="ECO:0000256" key="1">
    <source>
        <dbReference type="ARBA" id="ARBA00010462"/>
    </source>
</evidence>
<dbReference type="Proteomes" id="UP000006903">
    <property type="component" value="Chromosome"/>
</dbReference>
<dbReference type="STRING" id="490899.DKAM_1184"/>
<evidence type="ECO:0000256" key="2">
    <source>
        <dbReference type="ARBA" id="ARBA00022705"/>
    </source>
</evidence>
<reference evidence="7 8" key="1">
    <citation type="journal article" date="2009" name="J. Bacteriol.">
        <title>Complete genome sequence of the anaerobic, protein-degrading hyperthermophilic crenarchaeon Desulfurococcus kamchatkensis.</title>
        <authorList>
            <person name="Ravin N.V."/>
            <person name="Mardanov A.V."/>
            <person name="Beletsky A.V."/>
            <person name="Kublanov I.V."/>
            <person name="Kolganova T.V."/>
            <person name="Lebedinsky A.V."/>
            <person name="Chernyh N.A."/>
            <person name="Bonch-Osmolovskaya E.A."/>
            <person name="Skryabin K.G."/>
        </authorList>
    </citation>
    <scope>NUCLEOTIDE SEQUENCE [LARGE SCALE GENOMIC DNA]</scope>
    <source>
        <strain evidence="8">DSM 18924 / JCM 16383 / VKM B-2413 / 1221n</strain>
    </source>
</reference>
<dbReference type="GO" id="GO:0003677">
    <property type="term" value="F:DNA binding"/>
    <property type="evidence" value="ECO:0007669"/>
    <property type="project" value="UniProtKB-UniRule"/>
</dbReference>
<evidence type="ECO:0000259" key="5">
    <source>
        <dbReference type="Pfam" id="PF00705"/>
    </source>
</evidence>
<dbReference type="Pfam" id="PF00705">
    <property type="entry name" value="PCNA_N"/>
    <property type="match status" value="1"/>
</dbReference>
<sequence length="254" mass="28436">MGQLFKAVYPNASKMKYITQAIAKITDEAPIYVTQEGLEVRVLSPDKSMLSIVRIPAMSFEEYSVEGEESFIVASTDLNKIMRRGTRNDVLVMELDRAGNVLNMVFRDRKTGLERVFQLELLPRTPEPVPELNIELGVVVKMMAEDYMNIIGDLKTIGEEAIFAYEENELKISSSEQQKEYVGVFTEGSPLLYVYSSVEKARAVYSIDLLAVTVKPASASKQVTISFDTDKPVKVEYELAGGGQLIYWVVPRVG</sequence>
<evidence type="ECO:0000313" key="8">
    <source>
        <dbReference type="Proteomes" id="UP000006903"/>
    </source>
</evidence>
<dbReference type="NCBIfam" id="NF002218">
    <property type="entry name" value="PRK01115.1-1"/>
    <property type="match status" value="1"/>
</dbReference>
<comment type="function">
    <text evidence="4">Sliding clamp subunit that acts as a moving platform for DNA processing. Responsible for tethering the catalytic subunit of DNA polymerase and other proteins to DNA during high-speed replication.</text>
</comment>
<feature type="domain" description="Proliferating cell nuclear antigen PCNA N-terminal" evidence="5">
    <location>
        <begin position="5"/>
        <end position="121"/>
    </location>
</feature>
<evidence type="ECO:0000256" key="3">
    <source>
        <dbReference type="ARBA" id="ARBA00023125"/>
    </source>
</evidence>
<dbReference type="HAMAP" id="MF_00317">
    <property type="entry name" value="DNApol_clamp_arch"/>
    <property type="match status" value="1"/>
</dbReference>
<dbReference type="Gene3D" id="3.70.10.10">
    <property type="match status" value="1"/>
</dbReference>
<organism evidence="7 8">
    <name type="scientific">Desulfurococcus amylolyticus (strain DSM 18924 / JCM 16383 / VKM B-2413 / 1221n)</name>
    <name type="common">Desulfurococcus kamchatkensis</name>
    <dbReference type="NCBI Taxonomy" id="490899"/>
    <lineage>
        <taxon>Archaea</taxon>
        <taxon>Thermoproteota</taxon>
        <taxon>Thermoprotei</taxon>
        <taxon>Desulfurococcales</taxon>
        <taxon>Desulfurococcaceae</taxon>
        <taxon>Desulfurococcus</taxon>
    </lineage>
</organism>
<dbReference type="eggNOG" id="arCOG00488">
    <property type="taxonomic scope" value="Archaea"/>
</dbReference>
<dbReference type="PANTHER" id="PTHR11352">
    <property type="entry name" value="PROLIFERATING CELL NUCLEAR ANTIGEN"/>
    <property type="match status" value="1"/>
</dbReference>
<keyword evidence="2 4" id="KW-0235">DNA replication</keyword>
<dbReference type="Pfam" id="PF02747">
    <property type="entry name" value="PCNA_C"/>
    <property type="match status" value="1"/>
</dbReference>
<dbReference type="KEGG" id="dka:DKAM_1184"/>
<dbReference type="EMBL" id="CP001140">
    <property type="protein sequence ID" value="ACL11510.1"/>
    <property type="molecule type" value="Genomic_DNA"/>
</dbReference>